<comment type="caution">
    <text evidence="2">The sequence shown here is derived from an EMBL/GenBank/DDBJ whole genome shotgun (WGS) entry which is preliminary data.</text>
</comment>
<dbReference type="OrthoDB" id="1606886at2759"/>
<dbReference type="PANTHER" id="PTHR33710">
    <property type="entry name" value="BNAC02G09200D PROTEIN"/>
    <property type="match status" value="1"/>
</dbReference>
<evidence type="ECO:0000313" key="3">
    <source>
        <dbReference type="Proteomes" id="UP000325081"/>
    </source>
</evidence>
<dbReference type="SUPFAM" id="SSF56219">
    <property type="entry name" value="DNase I-like"/>
    <property type="match status" value="1"/>
</dbReference>
<evidence type="ECO:0000313" key="2">
    <source>
        <dbReference type="EMBL" id="GER32638.1"/>
    </source>
</evidence>
<feature type="region of interest" description="Disordered" evidence="1">
    <location>
        <begin position="1"/>
        <end position="71"/>
    </location>
</feature>
<dbReference type="EMBL" id="BKCP01004627">
    <property type="protein sequence ID" value="GER32638.1"/>
    <property type="molecule type" value="Genomic_DNA"/>
</dbReference>
<reference evidence="3" key="1">
    <citation type="journal article" date="2019" name="Curr. Biol.">
        <title>Genome Sequence of Striga asiatica Provides Insight into the Evolution of Plant Parasitism.</title>
        <authorList>
            <person name="Yoshida S."/>
            <person name="Kim S."/>
            <person name="Wafula E.K."/>
            <person name="Tanskanen J."/>
            <person name="Kim Y.M."/>
            <person name="Honaas L."/>
            <person name="Yang Z."/>
            <person name="Spallek T."/>
            <person name="Conn C.E."/>
            <person name="Ichihashi Y."/>
            <person name="Cheong K."/>
            <person name="Cui S."/>
            <person name="Der J.P."/>
            <person name="Gundlach H."/>
            <person name="Jiao Y."/>
            <person name="Hori C."/>
            <person name="Ishida J.K."/>
            <person name="Kasahara H."/>
            <person name="Kiba T."/>
            <person name="Kim M.S."/>
            <person name="Koo N."/>
            <person name="Laohavisit A."/>
            <person name="Lee Y.H."/>
            <person name="Lumba S."/>
            <person name="McCourt P."/>
            <person name="Mortimer J.C."/>
            <person name="Mutuku J.M."/>
            <person name="Nomura T."/>
            <person name="Sasaki-Sekimoto Y."/>
            <person name="Seto Y."/>
            <person name="Wang Y."/>
            <person name="Wakatake T."/>
            <person name="Sakakibara H."/>
            <person name="Demura T."/>
            <person name="Yamaguchi S."/>
            <person name="Yoneyama K."/>
            <person name="Manabe R.I."/>
            <person name="Nelson D.C."/>
            <person name="Schulman A.H."/>
            <person name="Timko M.P."/>
            <person name="dePamphilis C.W."/>
            <person name="Choi D."/>
            <person name="Shirasu K."/>
        </authorList>
    </citation>
    <scope>NUCLEOTIDE SEQUENCE [LARGE SCALE GENOMIC DNA]</scope>
    <source>
        <strain evidence="3">cv. UVA1</strain>
    </source>
</reference>
<dbReference type="Proteomes" id="UP000325081">
    <property type="component" value="Unassembled WGS sequence"/>
</dbReference>
<dbReference type="InterPro" id="IPR036691">
    <property type="entry name" value="Endo/exonu/phosph_ase_sf"/>
</dbReference>
<evidence type="ECO:0000256" key="1">
    <source>
        <dbReference type="SAM" id="MobiDB-lite"/>
    </source>
</evidence>
<accession>A0A5A7PJ48</accession>
<proteinExistence type="predicted"/>
<sequence length="168" mass="19471">MEETQTDLMAKRKGKMWKRTSSTMGRLERKEHHNNSSIILDKPRKRRGEEINQIEDDQGVKDKEAGKKKSKLSGDWNDLYLEEHKQGGRTRTKRSLIPFQNFIGSMGMTEIHMEGYQFTWCNNREEGDFVEEKLDNAFGSLGWLNRYPATKAINLFRSVGGAQTRGQD</sequence>
<dbReference type="PANTHER" id="PTHR33710:SF71">
    <property type="entry name" value="ENDONUCLEASE_EXONUCLEASE_PHOSPHATASE DOMAIN-CONTAINING PROTEIN"/>
    <property type="match status" value="1"/>
</dbReference>
<feature type="compositionally biased region" description="Basic and acidic residues" evidence="1">
    <location>
        <begin position="58"/>
        <end position="67"/>
    </location>
</feature>
<keyword evidence="3" id="KW-1185">Reference proteome</keyword>
<protein>
    <submittedName>
        <fullName evidence="2">DNAse I-like superfamily protein</fullName>
    </submittedName>
</protein>
<dbReference type="AlphaFoldDB" id="A0A5A7PJ48"/>
<name>A0A5A7PJ48_STRAF</name>
<gene>
    <name evidence="2" type="ORF">STAS_08721</name>
</gene>
<organism evidence="2 3">
    <name type="scientific">Striga asiatica</name>
    <name type="common">Asiatic witchweed</name>
    <name type="synonym">Buchnera asiatica</name>
    <dbReference type="NCBI Taxonomy" id="4170"/>
    <lineage>
        <taxon>Eukaryota</taxon>
        <taxon>Viridiplantae</taxon>
        <taxon>Streptophyta</taxon>
        <taxon>Embryophyta</taxon>
        <taxon>Tracheophyta</taxon>
        <taxon>Spermatophyta</taxon>
        <taxon>Magnoliopsida</taxon>
        <taxon>eudicotyledons</taxon>
        <taxon>Gunneridae</taxon>
        <taxon>Pentapetalae</taxon>
        <taxon>asterids</taxon>
        <taxon>lamiids</taxon>
        <taxon>Lamiales</taxon>
        <taxon>Orobanchaceae</taxon>
        <taxon>Buchnereae</taxon>
        <taxon>Striga</taxon>
    </lineage>
</organism>